<organism evidence="9 10">
    <name type="scientific">Truncatella angustata</name>
    <dbReference type="NCBI Taxonomy" id="152316"/>
    <lineage>
        <taxon>Eukaryota</taxon>
        <taxon>Fungi</taxon>
        <taxon>Dikarya</taxon>
        <taxon>Ascomycota</taxon>
        <taxon>Pezizomycotina</taxon>
        <taxon>Sordariomycetes</taxon>
        <taxon>Xylariomycetidae</taxon>
        <taxon>Amphisphaeriales</taxon>
        <taxon>Sporocadaceae</taxon>
        <taxon>Truncatella</taxon>
    </lineage>
</organism>
<dbReference type="CDD" id="cd12148">
    <property type="entry name" value="fungal_TF_MHR"/>
    <property type="match status" value="1"/>
</dbReference>
<evidence type="ECO:0000313" key="10">
    <source>
        <dbReference type="Proteomes" id="UP000758603"/>
    </source>
</evidence>
<dbReference type="EMBL" id="JAGPXC010000006">
    <property type="protein sequence ID" value="KAH6652057.1"/>
    <property type="molecule type" value="Genomic_DNA"/>
</dbReference>
<dbReference type="GO" id="GO:0006351">
    <property type="term" value="P:DNA-templated transcription"/>
    <property type="evidence" value="ECO:0007669"/>
    <property type="project" value="InterPro"/>
</dbReference>
<gene>
    <name evidence="9" type="ORF">BKA67DRAFT_345316</name>
</gene>
<name>A0A9P8UGS9_9PEZI</name>
<keyword evidence="6" id="KW-0539">Nucleus</keyword>
<dbReference type="GeneID" id="70125224"/>
<evidence type="ECO:0000256" key="2">
    <source>
        <dbReference type="ARBA" id="ARBA00022833"/>
    </source>
</evidence>
<dbReference type="AlphaFoldDB" id="A0A9P8UGS9"/>
<dbReference type="Pfam" id="PF00172">
    <property type="entry name" value="Zn_clus"/>
    <property type="match status" value="1"/>
</dbReference>
<reference evidence="9" key="1">
    <citation type="journal article" date="2021" name="Nat. Commun.">
        <title>Genetic determinants of endophytism in the Arabidopsis root mycobiome.</title>
        <authorList>
            <person name="Mesny F."/>
            <person name="Miyauchi S."/>
            <person name="Thiergart T."/>
            <person name="Pickel B."/>
            <person name="Atanasova L."/>
            <person name="Karlsson M."/>
            <person name="Huettel B."/>
            <person name="Barry K.W."/>
            <person name="Haridas S."/>
            <person name="Chen C."/>
            <person name="Bauer D."/>
            <person name="Andreopoulos W."/>
            <person name="Pangilinan J."/>
            <person name="LaButti K."/>
            <person name="Riley R."/>
            <person name="Lipzen A."/>
            <person name="Clum A."/>
            <person name="Drula E."/>
            <person name="Henrissat B."/>
            <person name="Kohler A."/>
            <person name="Grigoriev I.V."/>
            <person name="Martin F.M."/>
            <person name="Hacquard S."/>
        </authorList>
    </citation>
    <scope>NUCLEOTIDE SEQUENCE</scope>
    <source>
        <strain evidence="9">MPI-SDFR-AT-0073</strain>
    </source>
</reference>
<evidence type="ECO:0000256" key="1">
    <source>
        <dbReference type="ARBA" id="ARBA00022723"/>
    </source>
</evidence>
<keyword evidence="2" id="KW-0862">Zinc</keyword>
<dbReference type="InterPro" id="IPR007219">
    <property type="entry name" value="XnlR_reg_dom"/>
</dbReference>
<feature type="region of interest" description="Disordered" evidence="7">
    <location>
        <begin position="137"/>
        <end position="156"/>
    </location>
</feature>
<keyword evidence="10" id="KW-1185">Reference proteome</keyword>
<keyword evidence="3" id="KW-0805">Transcription regulation</keyword>
<evidence type="ECO:0000313" key="9">
    <source>
        <dbReference type="EMBL" id="KAH6652057.1"/>
    </source>
</evidence>
<dbReference type="PROSITE" id="PS50048">
    <property type="entry name" value="ZN2_CY6_FUNGAL_2"/>
    <property type="match status" value="1"/>
</dbReference>
<dbReference type="RefSeq" id="XP_045956335.1">
    <property type="nucleotide sequence ID" value="XM_046096331.1"/>
</dbReference>
<evidence type="ECO:0000256" key="5">
    <source>
        <dbReference type="ARBA" id="ARBA00023163"/>
    </source>
</evidence>
<keyword evidence="1" id="KW-0479">Metal-binding</keyword>
<dbReference type="SUPFAM" id="SSF57701">
    <property type="entry name" value="Zn2/Cys6 DNA-binding domain"/>
    <property type="match status" value="1"/>
</dbReference>
<dbReference type="OrthoDB" id="4337792at2759"/>
<accession>A0A9P8UGS9</accession>
<evidence type="ECO:0000256" key="4">
    <source>
        <dbReference type="ARBA" id="ARBA00023125"/>
    </source>
</evidence>
<keyword evidence="5" id="KW-0804">Transcription</keyword>
<dbReference type="Pfam" id="PF04082">
    <property type="entry name" value="Fungal_trans"/>
    <property type="match status" value="1"/>
</dbReference>
<keyword evidence="4" id="KW-0238">DNA-binding</keyword>
<dbReference type="PANTHER" id="PTHR31944">
    <property type="entry name" value="HEME-RESPONSIVE ZINC FINGER TRANSCRIPTION FACTOR HAP1"/>
    <property type="match status" value="1"/>
</dbReference>
<dbReference type="PROSITE" id="PS00463">
    <property type="entry name" value="ZN2_CY6_FUNGAL_1"/>
    <property type="match status" value="1"/>
</dbReference>
<evidence type="ECO:0000256" key="3">
    <source>
        <dbReference type="ARBA" id="ARBA00023015"/>
    </source>
</evidence>
<evidence type="ECO:0000256" key="7">
    <source>
        <dbReference type="SAM" id="MobiDB-lite"/>
    </source>
</evidence>
<proteinExistence type="predicted"/>
<dbReference type="CDD" id="cd00067">
    <property type="entry name" value="GAL4"/>
    <property type="match status" value="1"/>
</dbReference>
<dbReference type="InterPro" id="IPR001138">
    <property type="entry name" value="Zn2Cys6_DnaBD"/>
</dbReference>
<comment type="caution">
    <text evidence="9">The sequence shown here is derived from an EMBL/GenBank/DDBJ whole genome shotgun (WGS) entry which is preliminary data.</text>
</comment>
<dbReference type="Proteomes" id="UP000758603">
    <property type="component" value="Unassembled WGS sequence"/>
</dbReference>
<evidence type="ECO:0000259" key="8">
    <source>
        <dbReference type="PROSITE" id="PS50048"/>
    </source>
</evidence>
<dbReference type="GO" id="GO:0005634">
    <property type="term" value="C:nucleus"/>
    <property type="evidence" value="ECO:0007669"/>
    <property type="project" value="TreeGrafter"/>
</dbReference>
<dbReference type="SMART" id="SM00066">
    <property type="entry name" value="GAL4"/>
    <property type="match status" value="1"/>
</dbReference>
<feature type="domain" description="Zn(2)-C6 fungal-type" evidence="8">
    <location>
        <begin position="14"/>
        <end position="43"/>
    </location>
</feature>
<sequence>MEQQSRRRRRPALSCVQCRRRKIKCDRGDPCAHCLTAKSQCTYRLYGGEPGARQESVCHPSTISSVPNARTISSPQYPGNSAGLRISLSNRDTLTPLVTTAITEGGEQGDLDRSIPNDTQPPCHTPRVDINVSGSLRRVANQERNSERGSTTSSTREKAVDLLNEHSALDHSHISLNKTRIVSSSHWKTTTQELAPVLSCYMRAMKNDRGASVEDVQTRAVVIEMGDLLRTSKDITKRIKMTRPSGSLADPDFGLINPTRELADEMTNLYFQSFESAHRILHVPTFWTEYKKYWEGPESAATALRLKVLLVVGLGSSLHAETNPDSDIRVMLYQWVQAAQSWLSGPLKKDRLSIDGLQIYCLTVLARQVFSIGGDLVWMSMGSLIHRAMQIGLHRDPKYLPPMSILQAEVRRRLWATIVELLVQSSLDSAMPPRISFAEFDTDPPSNVHDEELDGSTTTLEPHNKSTYTATSMQLRLLDSLPTRHKVVELLNGLNSEISYLDVLAITSDIMDGIRTNDEFLSRNDKFGATLFHRNLLDYLLRRFLLLLHCPFAVKARANPLFYNSVKVSIDAAMAIVSPQPDHAFSQLMVLGGGMFREGFRCAGSVISYEVIARAEAQRHAGTLYGNSHNIDYLKQAMHRIIDFSVKRIEYGETNIKGPMFLSMIMAHVAAIEANIPIEYQIARSGRESLEHCVDLLQKRSDAISLANPDNIGFTPTNFSEHDSYGLDFDLDFFLGDADFA</sequence>
<dbReference type="Gene3D" id="4.10.240.10">
    <property type="entry name" value="Zn(2)-C6 fungal-type DNA-binding domain"/>
    <property type="match status" value="1"/>
</dbReference>
<evidence type="ECO:0000256" key="6">
    <source>
        <dbReference type="ARBA" id="ARBA00023242"/>
    </source>
</evidence>
<dbReference type="SMART" id="SM00906">
    <property type="entry name" value="Fungal_trans"/>
    <property type="match status" value="1"/>
</dbReference>
<dbReference type="GO" id="GO:0008270">
    <property type="term" value="F:zinc ion binding"/>
    <property type="evidence" value="ECO:0007669"/>
    <property type="project" value="InterPro"/>
</dbReference>
<protein>
    <recommendedName>
        <fullName evidence="8">Zn(2)-C6 fungal-type domain-containing protein</fullName>
    </recommendedName>
</protein>
<dbReference type="GO" id="GO:0001228">
    <property type="term" value="F:DNA-binding transcription activator activity, RNA polymerase II-specific"/>
    <property type="evidence" value="ECO:0007669"/>
    <property type="project" value="TreeGrafter"/>
</dbReference>
<dbReference type="InterPro" id="IPR051430">
    <property type="entry name" value="Fungal_TF_Env_Response"/>
</dbReference>
<dbReference type="GO" id="GO:0000978">
    <property type="term" value="F:RNA polymerase II cis-regulatory region sequence-specific DNA binding"/>
    <property type="evidence" value="ECO:0007669"/>
    <property type="project" value="TreeGrafter"/>
</dbReference>
<dbReference type="PANTHER" id="PTHR31944:SF129">
    <property type="entry name" value="ASPYRIDONES CLUSTER REGULATOR APDR-RELATED"/>
    <property type="match status" value="1"/>
</dbReference>
<dbReference type="InterPro" id="IPR036864">
    <property type="entry name" value="Zn2-C6_fun-type_DNA-bd_sf"/>
</dbReference>